<protein>
    <submittedName>
        <fullName evidence="4">Uncharacterized protein</fullName>
    </submittedName>
</protein>
<dbReference type="PANTHER" id="PTHR48053">
    <property type="entry name" value="LEUCINE RICH REPEAT FAMILY PROTEIN, EXPRESSED"/>
    <property type="match status" value="1"/>
</dbReference>
<keyword evidence="3" id="KW-0675">Receptor</keyword>
<dbReference type="Gene3D" id="3.80.10.10">
    <property type="entry name" value="Ribonuclease Inhibitor"/>
    <property type="match status" value="1"/>
</dbReference>
<dbReference type="InterPro" id="IPR032675">
    <property type="entry name" value="LRR_dom_sf"/>
</dbReference>
<reference evidence="4" key="1">
    <citation type="journal article" date="2019" name="Science">
        <title>Mutation of a bHLH transcription factor allowed almond domestication.</title>
        <authorList>
            <person name="Sanchez-Perez R."/>
            <person name="Pavan S."/>
            <person name="Mazzeo R."/>
            <person name="Moldovan C."/>
            <person name="Aiese Cigliano R."/>
            <person name="Del Cueto J."/>
            <person name="Ricciardi F."/>
            <person name="Lotti C."/>
            <person name="Ricciardi L."/>
            <person name="Dicenta F."/>
            <person name="Lopez-Marques R.L."/>
            <person name="Lindberg Moller B."/>
        </authorList>
    </citation>
    <scope>NUCLEOTIDE SEQUENCE</scope>
</reference>
<dbReference type="SUPFAM" id="SSF52058">
    <property type="entry name" value="L domain-like"/>
    <property type="match status" value="1"/>
</dbReference>
<dbReference type="InterPro" id="IPR001611">
    <property type="entry name" value="Leu-rich_rpt"/>
</dbReference>
<evidence type="ECO:0000256" key="3">
    <source>
        <dbReference type="ARBA" id="ARBA00023170"/>
    </source>
</evidence>
<sequence length="174" mass="19085">MACDKIGLGLTSLKTGLARPNSFYMPISINEIIGEIPSSLGNCSNLTSINLCRNKLTGVLPQKLRNLAELHSLNISKKKQFGWFSASSAIKRHKFDVRSNLLNGSIPSSWTDLSTAKTGRKFFGSAIPSSIGELVNLFYPLNLSNNALTCSIPQGLGKLKRLQQLDLSHNRQRL</sequence>
<keyword evidence="2" id="KW-0732">Signal</keyword>
<accession>A0A4Y1R779</accession>
<dbReference type="PANTHER" id="PTHR48053:SF71">
    <property type="entry name" value="LEUCINE RICH REPEAT FAMILY PROTEIN, EXPRESSED"/>
    <property type="match status" value="1"/>
</dbReference>
<gene>
    <name evidence="4" type="ORF">Prudu_009506</name>
</gene>
<dbReference type="InterPro" id="IPR051716">
    <property type="entry name" value="Plant_RL_S/T_kinase"/>
</dbReference>
<organism evidence="4">
    <name type="scientific">Prunus dulcis</name>
    <name type="common">Almond</name>
    <name type="synonym">Amygdalus dulcis</name>
    <dbReference type="NCBI Taxonomy" id="3755"/>
    <lineage>
        <taxon>Eukaryota</taxon>
        <taxon>Viridiplantae</taxon>
        <taxon>Streptophyta</taxon>
        <taxon>Embryophyta</taxon>
        <taxon>Tracheophyta</taxon>
        <taxon>Spermatophyta</taxon>
        <taxon>Magnoliopsida</taxon>
        <taxon>eudicotyledons</taxon>
        <taxon>Gunneridae</taxon>
        <taxon>Pentapetalae</taxon>
        <taxon>rosids</taxon>
        <taxon>fabids</taxon>
        <taxon>Rosales</taxon>
        <taxon>Rosaceae</taxon>
        <taxon>Amygdaloideae</taxon>
        <taxon>Amygdaleae</taxon>
        <taxon>Prunus</taxon>
    </lineage>
</organism>
<proteinExistence type="predicted"/>
<dbReference type="GO" id="GO:0016020">
    <property type="term" value="C:membrane"/>
    <property type="evidence" value="ECO:0007669"/>
    <property type="project" value="UniProtKB-SubCell"/>
</dbReference>
<dbReference type="AlphaFoldDB" id="A0A4Y1R779"/>
<dbReference type="Pfam" id="PF00560">
    <property type="entry name" value="LRR_1"/>
    <property type="match status" value="2"/>
</dbReference>
<evidence type="ECO:0000256" key="1">
    <source>
        <dbReference type="ARBA" id="ARBA00004479"/>
    </source>
</evidence>
<dbReference type="EMBL" id="AP019299">
    <property type="protein sequence ID" value="BBG99727.1"/>
    <property type="molecule type" value="Genomic_DNA"/>
</dbReference>
<name>A0A4Y1R779_PRUDU</name>
<evidence type="ECO:0000313" key="4">
    <source>
        <dbReference type="EMBL" id="BBG99727.1"/>
    </source>
</evidence>
<evidence type="ECO:0000256" key="2">
    <source>
        <dbReference type="ARBA" id="ARBA00022729"/>
    </source>
</evidence>
<comment type="subcellular location">
    <subcellularLocation>
        <location evidence="1">Membrane</location>
        <topology evidence="1">Single-pass type I membrane protein</topology>
    </subcellularLocation>
</comment>